<protein>
    <recommendedName>
        <fullName evidence="5">Fimbrial assembly family protein</fullName>
    </recommendedName>
</protein>
<organism evidence="3 4">
    <name type="scientific">Candidatus Giovannonibacteria bacterium GW2011_GWA2_53_7</name>
    <dbReference type="NCBI Taxonomy" id="1618650"/>
    <lineage>
        <taxon>Bacteria</taxon>
        <taxon>Candidatus Giovannoniibacteriota</taxon>
    </lineage>
</organism>
<comment type="caution">
    <text evidence="3">The sequence shown here is derived from an EMBL/GenBank/DDBJ whole genome shotgun (WGS) entry which is preliminary data.</text>
</comment>
<feature type="region of interest" description="Disordered" evidence="1">
    <location>
        <begin position="202"/>
        <end position="231"/>
    </location>
</feature>
<feature type="compositionally biased region" description="Polar residues" evidence="1">
    <location>
        <begin position="202"/>
        <end position="223"/>
    </location>
</feature>
<evidence type="ECO:0000256" key="1">
    <source>
        <dbReference type="SAM" id="MobiDB-lite"/>
    </source>
</evidence>
<evidence type="ECO:0000256" key="2">
    <source>
        <dbReference type="SAM" id="Phobius"/>
    </source>
</evidence>
<dbReference type="Proteomes" id="UP000034290">
    <property type="component" value="Unassembled WGS sequence"/>
</dbReference>
<keyword evidence="2" id="KW-0812">Transmembrane</keyword>
<evidence type="ECO:0000313" key="4">
    <source>
        <dbReference type="Proteomes" id="UP000034290"/>
    </source>
</evidence>
<keyword evidence="2" id="KW-1133">Transmembrane helix</keyword>
<keyword evidence="2" id="KW-0472">Membrane</keyword>
<gene>
    <name evidence="3" type="ORF">UY81_C0060G0005</name>
</gene>
<proteinExistence type="predicted"/>
<name>A0A0G1XV58_9BACT</name>
<dbReference type="EMBL" id="LCRM01000060">
    <property type="protein sequence ID" value="KKW34866.1"/>
    <property type="molecule type" value="Genomic_DNA"/>
</dbReference>
<evidence type="ECO:0000313" key="3">
    <source>
        <dbReference type="EMBL" id="KKW34866.1"/>
    </source>
</evidence>
<dbReference type="AlphaFoldDB" id="A0A0G1XV58"/>
<sequence>MAPNSPTQFDTSFLPQQPLARVDGGAHNKEPISLSMIVALILFFMMLFATGGVVLYKVNLERRIAAEMGELASKEKDIPMGTIAEFDRLHSRLTAATQILDGHSAFSLVLDILSGGTAVNVGYSKFIFSGADGVSTIVLDGIAPSYAAVYFQGEALRSRPYVQNVMITNPVLDIRTGAVNFQMEVTLRPNALRYGRYFDVSDNSSAGSTSNPDTSGSKASTGDGNDAPPAG</sequence>
<feature type="transmembrane region" description="Helical" evidence="2">
    <location>
        <begin position="32"/>
        <end position="56"/>
    </location>
</feature>
<evidence type="ECO:0008006" key="5">
    <source>
        <dbReference type="Google" id="ProtNLM"/>
    </source>
</evidence>
<accession>A0A0G1XV58</accession>
<reference evidence="3 4" key="1">
    <citation type="journal article" date="2015" name="Nature">
        <title>rRNA introns, odd ribosomes, and small enigmatic genomes across a large radiation of phyla.</title>
        <authorList>
            <person name="Brown C.T."/>
            <person name="Hug L.A."/>
            <person name="Thomas B.C."/>
            <person name="Sharon I."/>
            <person name="Castelle C.J."/>
            <person name="Singh A."/>
            <person name="Wilkins M.J."/>
            <person name="Williams K.H."/>
            <person name="Banfield J.F."/>
        </authorList>
    </citation>
    <scope>NUCLEOTIDE SEQUENCE [LARGE SCALE GENOMIC DNA]</scope>
</reference>